<dbReference type="OrthoDB" id="5982264at2759"/>
<evidence type="ECO:0000313" key="7">
    <source>
        <dbReference type="EMBL" id="KAJ7393339.1"/>
    </source>
</evidence>
<keyword evidence="4" id="KW-0472">Membrane</keyword>
<dbReference type="AlphaFoldDB" id="A0A9X0A866"/>
<dbReference type="InterPro" id="IPR018143">
    <property type="entry name" value="Folate_rcpt-like"/>
</dbReference>
<dbReference type="InterPro" id="IPR004269">
    <property type="entry name" value="Folate_rcpt"/>
</dbReference>
<feature type="chain" id="PRO_5040962722" description="Folate receptor-like domain-containing protein" evidence="5">
    <location>
        <begin position="22"/>
        <end position="187"/>
    </location>
</feature>
<evidence type="ECO:0000256" key="3">
    <source>
        <dbReference type="ARBA" id="ARBA00023157"/>
    </source>
</evidence>
<gene>
    <name evidence="7" type="ORF">OS493_006310</name>
</gene>
<accession>A0A9X0A866</accession>
<feature type="transmembrane region" description="Helical" evidence="4">
    <location>
        <begin position="167"/>
        <end position="186"/>
    </location>
</feature>
<evidence type="ECO:0000256" key="4">
    <source>
        <dbReference type="SAM" id="Phobius"/>
    </source>
</evidence>
<dbReference type="Proteomes" id="UP001163046">
    <property type="component" value="Unassembled WGS sequence"/>
</dbReference>
<evidence type="ECO:0000256" key="1">
    <source>
        <dbReference type="ARBA" id="ARBA00007932"/>
    </source>
</evidence>
<feature type="domain" description="Folate receptor-like" evidence="6">
    <location>
        <begin position="32"/>
        <end position="135"/>
    </location>
</feature>
<evidence type="ECO:0000313" key="8">
    <source>
        <dbReference type="Proteomes" id="UP001163046"/>
    </source>
</evidence>
<feature type="signal peptide" evidence="5">
    <location>
        <begin position="1"/>
        <end position="21"/>
    </location>
</feature>
<dbReference type="EMBL" id="MU825398">
    <property type="protein sequence ID" value="KAJ7393339.1"/>
    <property type="molecule type" value="Genomic_DNA"/>
</dbReference>
<evidence type="ECO:0000256" key="2">
    <source>
        <dbReference type="ARBA" id="ARBA00022729"/>
    </source>
</evidence>
<dbReference type="PANTHER" id="PTHR10517:SF28">
    <property type="entry name" value="COILIN"/>
    <property type="match status" value="1"/>
</dbReference>
<dbReference type="GO" id="GO:0038023">
    <property type="term" value="F:signaling receptor activity"/>
    <property type="evidence" value="ECO:0007669"/>
    <property type="project" value="TreeGrafter"/>
</dbReference>
<proteinExistence type="inferred from homology"/>
<keyword evidence="8" id="KW-1185">Reference proteome</keyword>
<keyword evidence="2 5" id="KW-0732">Signal</keyword>
<dbReference type="Pfam" id="PF03024">
    <property type="entry name" value="Folate_rec"/>
    <property type="match status" value="1"/>
</dbReference>
<organism evidence="7 8">
    <name type="scientific">Desmophyllum pertusum</name>
    <dbReference type="NCBI Taxonomy" id="174260"/>
    <lineage>
        <taxon>Eukaryota</taxon>
        <taxon>Metazoa</taxon>
        <taxon>Cnidaria</taxon>
        <taxon>Anthozoa</taxon>
        <taxon>Hexacorallia</taxon>
        <taxon>Scleractinia</taxon>
        <taxon>Caryophylliina</taxon>
        <taxon>Caryophylliidae</taxon>
        <taxon>Desmophyllum</taxon>
    </lineage>
</organism>
<keyword evidence="3" id="KW-1015">Disulfide bond</keyword>
<comment type="similarity">
    <text evidence="1">Belongs to the folate receptor family.</text>
</comment>
<comment type="caution">
    <text evidence="7">The sequence shown here is derived from an EMBL/GenBank/DDBJ whole genome shotgun (WGS) entry which is preliminary data.</text>
</comment>
<keyword evidence="4" id="KW-0812">Transmembrane</keyword>
<dbReference type="GO" id="GO:0009897">
    <property type="term" value="C:external side of plasma membrane"/>
    <property type="evidence" value="ECO:0007669"/>
    <property type="project" value="TreeGrafter"/>
</dbReference>
<evidence type="ECO:0000256" key="5">
    <source>
        <dbReference type="SAM" id="SignalP"/>
    </source>
</evidence>
<dbReference type="PANTHER" id="PTHR10517">
    <property type="entry name" value="FOLATE RECEPTOR"/>
    <property type="match status" value="1"/>
</dbReference>
<reference evidence="7" key="1">
    <citation type="submission" date="2023-01" db="EMBL/GenBank/DDBJ databases">
        <title>Genome assembly of the deep-sea coral Lophelia pertusa.</title>
        <authorList>
            <person name="Herrera S."/>
            <person name="Cordes E."/>
        </authorList>
    </citation>
    <scope>NUCLEOTIDE SEQUENCE</scope>
    <source>
        <strain evidence="7">USNM1676648</strain>
        <tissue evidence="7">Polyp</tissue>
    </source>
</reference>
<protein>
    <recommendedName>
        <fullName evidence="6">Folate receptor-like domain-containing protein</fullName>
    </recommendedName>
</protein>
<sequence>MAKSLQLSLVITVLLAGFILAESLSQRQTCSYYGSERKPKESYSLSNCTWYRERSCCTRTEVTSTFLGMPNLATSSEECRNHMNYLMCYFCSPDQYKWFKDGKLRICTSFCDDIFSHCKDAKYDGKAIDSMYSSGSDFCMAQYFRVVDTDCFEYDVELFGTASLHQARLHVIVVVLVVSLMNYSWWT</sequence>
<evidence type="ECO:0000259" key="6">
    <source>
        <dbReference type="Pfam" id="PF03024"/>
    </source>
</evidence>
<keyword evidence="4" id="KW-1133">Transmembrane helix</keyword>
<name>A0A9X0A866_9CNID</name>